<keyword evidence="1" id="KW-0238">DNA-binding</keyword>
<gene>
    <name evidence="2" type="ORF">HLH11_03870</name>
</gene>
<dbReference type="Pfam" id="PF02082">
    <property type="entry name" value="Rrf2"/>
    <property type="match status" value="1"/>
</dbReference>
<accession>A0A8E4GLS8</accession>
<reference evidence="2 3" key="1">
    <citation type="submission" date="2020-04" db="EMBL/GenBank/DDBJ databases">
        <title>Acinetobacter Taxon 24.</title>
        <authorList>
            <person name="Nemec A."/>
            <person name="Radolfova-Krizova L."/>
            <person name="Higgins P.G."/>
            <person name="Spanelova P."/>
        </authorList>
    </citation>
    <scope>NUCLEOTIDE SEQUENCE [LARGE SCALE GENOMIC DNA]</scope>
    <source>
        <strain evidence="2 3">ANC 4280</strain>
    </source>
</reference>
<dbReference type="GO" id="GO:0005829">
    <property type="term" value="C:cytosol"/>
    <property type="evidence" value="ECO:0007669"/>
    <property type="project" value="TreeGrafter"/>
</dbReference>
<sequence>MQLNKFTDYALRLLMYISRPRDTPYTIAEIARDLHVSQNHLVKIVHFMGKQDWIITTRGKGGGIRLNAETLNLNLGHIVRILQGNNQIVECNTPPCVLRSNCGLKSILDQALEQFYQSLDHYRLVDVLDKSSSSKVATSSPISLINL</sequence>
<organism evidence="2 3">
    <name type="scientific">Acinetobacter terrae</name>
    <dbReference type="NCBI Taxonomy" id="2731247"/>
    <lineage>
        <taxon>Bacteria</taxon>
        <taxon>Pseudomonadati</taxon>
        <taxon>Pseudomonadota</taxon>
        <taxon>Gammaproteobacteria</taxon>
        <taxon>Moraxellales</taxon>
        <taxon>Moraxellaceae</taxon>
        <taxon>Acinetobacter</taxon>
        <taxon>Acinetobacter Taxon 24</taxon>
    </lineage>
</organism>
<name>A0A8E4GLS8_9GAMM</name>
<dbReference type="GO" id="GO:0003700">
    <property type="term" value="F:DNA-binding transcription factor activity"/>
    <property type="evidence" value="ECO:0007669"/>
    <property type="project" value="TreeGrafter"/>
</dbReference>
<dbReference type="RefSeq" id="WP_171533914.1">
    <property type="nucleotide sequence ID" value="NZ_JABERH010000007.1"/>
</dbReference>
<dbReference type="AlphaFoldDB" id="A0A8E4GLS8"/>
<dbReference type="InterPro" id="IPR000944">
    <property type="entry name" value="Tscrpt_reg_Rrf2"/>
</dbReference>
<protein>
    <submittedName>
        <fullName evidence="2">Rrf2 family transcriptional regulator</fullName>
    </submittedName>
</protein>
<dbReference type="Gene3D" id="1.10.10.10">
    <property type="entry name" value="Winged helix-like DNA-binding domain superfamily/Winged helix DNA-binding domain"/>
    <property type="match status" value="1"/>
</dbReference>
<dbReference type="InterPro" id="IPR036390">
    <property type="entry name" value="WH_DNA-bd_sf"/>
</dbReference>
<dbReference type="EMBL" id="JABERH010000007">
    <property type="protein sequence ID" value="NNH37801.1"/>
    <property type="molecule type" value="Genomic_DNA"/>
</dbReference>
<evidence type="ECO:0000313" key="2">
    <source>
        <dbReference type="EMBL" id="NNH37801.1"/>
    </source>
</evidence>
<evidence type="ECO:0000256" key="1">
    <source>
        <dbReference type="ARBA" id="ARBA00023125"/>
    </source>
</evidence>
<dbReference type="Proteomes" id="UP000532147">
    <property type="component" value="Unassembled WGS sequence"/>
</dbReference>
<proteinExistence type="predicted"/>
<comment type="caution">
    <text evidence="2">The sequence shown here is derived from an EMBL/GenBank/DDBJ whole genome shotgun (WGS) entry which is preliminary data.</text>
</comment>
<dbReference type="PANTHER" id="PTHR33221:SF4">
    <property type="entry name" value="HTH-TYPE TRANSCRIPTIONAL REPRESSOR NSRR"/>
    <property type="match status" value="1"/>
</dbReference>
<dbReference type="SUPFAM" id="SSF46785">
    <property type="entry name" value="Winged helix' DNA-binding domain"/>
    <property type="match status" value="1"/>
</dbReference>
<dbReference type="PANTHER" id="PTHR33221">
    <property type="entry name" value="WINGED HELIX-TURN-HELIX TRANSCRIPTIONAL REGULATOR, RRF2 FAMILY"/>
    <property type="match status" value="1"/>
</dbReference>
<dbReference type="PROSITE" id="PS51197">
    <property type="entry name" value="HTH_RRF2_2"/>
    <property type="match status" value="1"/>
</dbReference>
<dbReference type="NCBIfam" id="TIGR00738">
    <property type="entry name" value="rrf2_super"/>
    <property type="match status" value="1"/>
</dbReference>
<dbReference type="InterPro" id="IPR036388">
    <property type="entry name" value="WH-like_DNA-bd_sf"/>
</dbReference>
<evidence type="ECO:0000313" key="3">
    <source>
        <dbReference type="Proteomes" id="UP000532147"/>
    </source>
</evidence>
<dbReference type="GO" id="GO:0003677">
    <property type="term" value="F:DNA binding"/>
    <property type="evidence" value="ECO:0007669"/>
    <property type="project" value="UniProtKB-KW"/>
</dbReference>